<dbReference type="SUPFAM" id="SSF52058">
    <property type="entry name" value="L domain-like"/>
    <property type="match status" value="1"/>
</dbReference>
<feature type="chain" id="PRO_5035184340" description="Guanylate cyclase domain-containing protein" evidence="7">
    <location>
        <begin position="20"/>
        <end position="1730"/>
    </location>
</feature>
<dbReference type="GO" id="GO:0009190">
    <property type="term" value="P:cyclic nucleotide biosynthetic process"/>
    <property type="evidence" value="ECO:0007669"/>
    <property type="project" value="InterPro"/>
</dbReference>
<evidence type="ECO:0000256" key="4">
    <source>
        <dbReference type="ARBA" id="ARBA00022741"/>
    </source>
</evidence>
<feature type="compositionally biased region" description="Gly residues" evidence="6">
    <location>
        <begin position="1290"/>
        <end position="1301"/>
    </location>
</feature>
<evidence type="ECO:0000256" key="7">
    <source>
        <dbReference type="SAM" id="SignalP"/>
    </source>
</evidence>
<dbReference type="GO" id="GO:0005524">
    <property type="term" value="F:ATP binding"/>
    <property type="evidence" value="ECO:0007669"/>
    <property type="project" value="UniProtKB-KW"/>
</dbReference>
<dbReference type="Gene3D" id="3.80.10.10">
    <property type="entry name" value="Ribonuclease Inhibitor"/>
    <property type="match status" value="3"/>
</dbReference>
<dbReference type="Pfam" id="PF00211">
    <property type="entry name" value="Guanylate_cyc"/>
    <property type="match status" value="1"/>
</dbReference>
<feature type="compositionally biased region" description="Gly residues" evidence="6">
    <location>
        <begin position="1198"/>
        <end position="1212"/>
    </location>
</feature>
<organism evidence="9 10">
    <name type="scientific">Volvox africanus</name>
    <dbReference type="NCBI Taxonomy" id="51714"/>
    <lineage>
        <taxon>Eukaryota</taxon>
        <taxon>Viridiplantae</taxon>
        <taxon>Chlorophyta</taxon>
        <taxon>core chlorophytes</taxon>
        <taxon>Chlorophyceae</taxon>
        <taxon>CS clade</taxon>
        <taxon>Chlamydomonadales</taxon>
        <taxon>Volvocaceae</taxon>
        <taxon>Volvox</taxon>
    </lineage>
</organism>
<evidence type="ECO:0000313" key="9">
    <source>
        <dbReference type="EMBL" id="GIL59668.1"/>
    </source>
</evidence>
<keyword evidence="7" id="KW-0732">Signal</keyword>
<dbReference type="Pfam" id="PF00560">
    <property type="entry name" value="LRR_1"/>
    <property type="match status" value="2"/>
</dbReference>
<dbReference type="GO" id="GO:0005930">
    <property type="term" value="C:axoneme"/>
    <property type="evidence" value="ECO:0007669"/>
    <property type="project" value="UniProtKB-SubCell"/>
</dbReference>
<feature type="region of interest" description="Disordered" evidence="6">
    <location>
        <begin position="1662"/>
        <end position="1683"/>
    </location>
</feature>
<dbReference type="PROSITE" id="PS50125">
    <property type="entry name" value="GUANYLATE_CYCLASE_2"/>
    <property type="match status" value="1"/>
</dbReference>
<keyword evidence="5" id="KW-0067">ATP-binding</keyword>
<evidence type="ECO:0000256" key="1">
    <source>
        <dbReference type="ARBA" id="ARBA00004430"/>
    </source>
</evidence>
<dbReference type="EMBL" id="BNCO01000036">
    <property type="protein sequence ID" value="GIL59668.1"/>
    <property type="molecule type" value="Genomic_DNA"/>
</dbReference>
<keyword evidence="4" id="KW-0547">Nucleotide-binding</keyword>
<evidence type="ECO:0000256" key="2">
    <source>
        <dbReference type="ARBA" id="ARBA00022614"/>
    </source>
</evidence>
<keyword evidence="10" id="KW-1185">Reference proteome</keyword>
<keyword evidence="2" id="KW-0433">Leucine-rich repeat</keyword>
<gene>
    <name evidence="9" type="ORF">Vafri_14400</name>
</gene>
<evidence type="ECO:0000256" key="3">
    <source>
        <dbReference type="ARBA" id="ARBA00022737"/>
    </source>
</evidence>
<proteinExistence type="predicted"/>
<accession>A0A8J4BJ07</accession>
<feature type="signal peptide" evidence="7">
    <location>
        <begin position="1"/>
        <end position="19"/>
    </location>
</feature>
<dbReference type="InterPro" id="IPR032675">
    <property type="entry name" value="LRR_dom_sf"/>
</dbReference>
<comment type="subcellular location">
    <subcellularLocation>
        <location evidence="1">Cytoplasm</location>
        <location evidence="1">Cytoskeleton</location>
        <location evidence="1">Cilium axoneme</location>
    </subcellularLocation>
</comment>
<dbReference type="PANTHER" id="PTHR48056">
    <property type="entry name" value="LRR RECEPTOR-LIKE SERINE/THREONINE-PROTEIN KINASE-RELATED"/>
    <property type="match status" value="1"/>
</dbReference>
<dbReference type="InterPro" id="IPR050647">
    <property type="entry name" value="Plant_LRR-RLKs"/>
</dbReference>
<evidence type="ECO:0000256" key="6">
    <source>
        <dbReference type="SAM" id="MobiDB-lite"/>
    </source>
</evidence>
<feature type="non-terminal residue" evidence="9">
    <location>
        <position position="1"/>
    </location>
</feature>
<reference evidence="9" key="1">
    <citation type="journal article" date="2021" name="Proc. Natl. Acad. Sci. U.S.A.">
        <title>Three genomes in the algal genus Volvox reveal the fate of a haploid sex-determining region after a transition to homothallism.</title>
        <authorList>
            <person name="Yamamoto K."/>
            <person name="Hamaji T."/>
            <person name="Kawai-Toyooka H."/>
            <person name="Matsuzaki R."/>
            <person name="Takahashi F."/>
            <person name="Nishimura Y."/>
            <person name="Kawachi M."/>
            <person name="Noguchi H."/>
            <person name="Minakuchi Y."/>
            <person name="Umen J.G."/>
            <person name="Toyoda A."/>
            <person name="Nozaki H."/>
        </authorList>
    </citation>
    <scope>NUCLEOTIDE SEQUENCE</scope>
    <source>
        <strain evidence="9">NIES-3780</strain>
    </source>
</reference>
<feature type="domain" description="Guanylate cyclase" evidence="8">
    <location>
        <begin position="604"/>
        <end position="663"/>
    </location>
</feature>
<feature type="region of interest" description="Disordered" evidence="6">
    <location>
        <begin position="802"/>
        <end position="829"/>
    </location>
</feature>
<feature type="compositionally biased region" description="Basic and acidic residues" evidence="6">
    <location>
        <begin position="1234"/>
        <end position="1251"/>
    </location>
</feature>
<keyword evidence="3" id="KW-0677">Repeat</keyword>
<sequence length="1730" mass="180478">MKKLWLFLVLTACATECASDGPALRHKGNVAKAVWKEDLKIASLHKVGLRRQALRRLQQNADIATRSCDTACQKDQRDALSKLFTAWRGSEWTQGDKWLSNSTVCHWYGVLCCLVQPMGPVGAQDLILSNTEQSDCPPEATGVVGLSLPSNNMNGTITDVNWAVFSSTLLLLDLDDNHLEGNITTSASGGTGEPGGLALLTSLQYLSAGGNKLQGSLDPFLALRNLSALMLHANFLSGTLPEGLMKHPSLEFLDLDYNQLNGSLPNITFTSSNRQRSISLSSNHLSGAFPEFPKTSSAAADSLTHLDVSKNRLEGTLPPYLAWLLLDYLDVSNNRLSGPVAPLLQTSWALLMLDLSNNSFDGTLPSDVRCRHVHSLDLSRNNLTGTIPSSFVNLHSVVQLLLNDNPRLNGQLPDKLPTLSQLSYFDIRNTSMQAVKPGAAGLPQLVTLSESTLIISSNPDSPTCPTPLLRGSAPVGIAPFYWQFDGCTCKEGYTGSCTRGVPPGAANGNSSGGNDGGGSGCSSGNGSGDPIISMSCVPVHGVSKQARVIPGWGIALAVLGGLMMLTMLAILAYHLVPSVVRYRTMLAKRMPPGFSRRAGGCVVTLVLTDVEGSTELWEWDTDLMAAAIDLHDHTLRSQMSKWYGYEVQTEGDAFLMAFHEPVDAAGWCITTQLALLNADWNRELFRHHKACIETLESLQPISEAQSCRISQTGVGAAAGNAPHVTEAGMLTTRPFLPPGIILGPGPQPTSAVGGPSGLSSAREGLTPQRISVGGNDDASAAAAGSCIGGVGGGGGSGGLGGRDGAAAGSGPGGGCLQDNNRQPKLASQVRNHDATLGGIASAAEFADWTRYTRLGVLYRGLRVRMGVATGVTDAVTSHAITQRMEYSGEVYRRVQAVADLPHGGQILLDANTFNAIHNNLNDLGIRAVQILTRDKRGSRSGTRATFGGVRVGDRRRVPRSVRNRQSLDLAFAPEAMEPPGLGLAAAAAAADGDEEVCPGGAAAASALSIATSFRTMSVGGSWMRGGVGATNVATPMNSLRSALGSGMGFVSSTFARGSSPLPRQPGVTEPSGRSFRMGFMPFGRNSANHQNQLAHSNYPNHFVNNANSNHNSTSNNNSKLQLPGFQAAAEAAAAAAGGEARSGLLMAAAAVDPCGIGGGSSYGTNFGRGLLVNRSGSGGSTGGRALAGLVAGAGGSGGGGGGGGGGNSGGLPGPVLSPRQRAPSATGTYLGLGRHLERVSQESSCKDRDEVPGPVPDPDLQLVDGPNRDDREVCVAQRQTSPIGRRRSGGDGGGGGGGGGLATALTVGDAPVSTSDMDSVQYGGSPRDLRTCHLRDVPTGPVSQAAPATRATAALNTLAREVIQRRSSMAPAISVVNMGVYELNAGGSLEYVNITQVLVPGLEERARLGKPLDSARQLTPGYFNAPATSVAPLGSGMWAGVRQRGTFPLVTLVFCSMERFTEMVSVNRDLSMNVMAAYNDCVRRSLLACNGYECQEQEGNYMIAFAKPSEALEWCLMLQELMMEVAWTASMLRLPAMQEELHPLTGAILFRGPRIKAGVYQGMPTRVSPHSTTGRADYFGPLVNRAARYCHAAAQGGQVIVSRCLVEEILRDLLHGGLLPAEELPVEELPVRQVAVIDNSGVVLPRWCMPQDVMGSGLGASGAGTATAATPGSTTAGGGGVDANGSGQRSGAFSKLVAPLVDASSAGENDVAASTTGSIMVLPEFPGSTY</sequence>
<evidence type="ECO:0000313" key="10">
    <source>
        <dbReference type="Proteomes" id="UP000747399"/>
    </source>
</evidence>
<dbReference type="InterPro" id="IPR029787">
    <property type="entry name" value="Nucleotide_cyclase"/>
</dbReference>
<comment type="caution">
    <text evidence="9">The sequence shown here is derived from an EMBL/GenBank/DDBJ whole genome shotgun (WGS) entry which is preliminary data.</text>
</comment>
<name>A0A8J4BJ07_9CHLO</name>
<feature type="compositionally biased region" description="Low complexity" evidence="6">
    <location>
        <begin position="1663"/>
        <end position="1674"/>
    </location>
</feature>
<dbReference type="InterPro" id="IPR001054">
    <property type="entry name" value="A/G_cyclase"/>
</dbReference>
<dbReference type="PANTHER" id="PTHR48056:SF81">
    <property type="entry name" value="RECEPTOR PROTEIN-TYROSINE KINASE CEPR1"/>
    <property type="match status" value="1"/>
</dbReference>
<dbReference type="Proteomes" id="UP000747399">
    <property type="component" value="Unassembled WGS sequence"/>
</dbReference>
<evidence type="ECO:0000259" key="8">
    <source>
        <dbReference type="PROSITE" id="PS50125"/>
    </source>
</evidence>
<feature type="region of interest" description="Disordered" evidence="6">
    <location>
        <begin position="1198"/>
        <end position="1312"/>
    </location>
</feature>
<dbReference type="SUPFAM" id="SSF55073">
    <property type="entry name" value="Nucleotide cyclase"/>
    <property type="match status" value="2"/>
</dbReference>
<dbReference type="GO" id="GO:0035556">
    <property type="term" value="P:intracellular signal transduction"/>
    <property type="evidence" value="ECO:0007669"/>
    <property type="project" value="InterPro"/>
</dbReference>
<dbReference type="Gene3D" id="3.30.70.1230">
    <property type="entry name" value="Nucleotide cyclase"/>
    <property type="match status" value="3"/>
</dbReference>
<dbReference type="InterPro" id="IPR001611">
    <property type="entry name" value="Leu-rich_rpt"/>
</dbReference>
<feature type="compositionally biased region" description="Gly residues" evidence="6">
    <location>
        <begin position="802"/>
        <end position="815"/>
    </location>
</feature>
<dbReference type="PROSITE" id="PS51450">
    <property type="entry name" value="LRR"/>
    <property type="match status" value="1"/>
</dbReference>
<protein>
    <recommendedName>
        <fullName evidence="8">Guanylate cyclase domain-containing protein</fullName>
    </recommendedName>
</protein>
<evidence type="ECO:0000256" key="5">
    <source>
        <dbReference type="ARBA" id="ARBA00022840"/>
    </source>
</evidence>
<feature type="region of interest" description="Disordered" evidence="6">
    <location>
        <begin position="745"/>
        <end position="773"/>
    </location>
</feature>